<dbReference type="InterPro" id="IPR036637">
    <property type="entry name" value="Phosphohistidine_dom_sf"/>
</dbReference>
<dbReference type="Gene3D" id="3.30.1490.20">
    <property type="entry name" value="ATP-grasp fold, A domain"/>
    <property type="match status" value="1"/>
</dbReference>
<evidence type="ECO:0000259" key="2">
    <source>
        <dbReference type="Pfam" id="PF00391"/>
    </source>
</evidence>
<dbReference type="Proteomes" id="UP000505210">
    <property type="component" value="Chromosome"/>
</dbReference>
<dbReference type="KEGG" id="theu:HPC62_01840"/>
<dbReference type="Gene3D" id="3.50.30.10">
    <property type="entry name" value="Phosphohistidine domain"/>
    <property type="match status" value="1"/>
</dbReference>
<dbReference type="GO" id="GO:0016301">
    <property type="term" value="F:kinase activity"/>
    <property type="evidence" value="ECO:0007669"/>
    <property type="project" value="InterPro"/>
</dbReference>
<feature type="region of interest" description="Disordered" evidence="1">
    <location>
        <begin position="712"/>
        <end position="735"/>
    </location>
</feature>
<feature type="domain" description="PEP-utilising enzyme mobile" evidence="2">
    <location>
        <begin position="764"/>
        <end position="834"/>
    </location>
</feature>
<dbReference type="SUPFAM" id="SSF52009">
    <property type="entry name" value="Phosphohistidine domain"/>
    <property type="match status" value="1"/>
</dbReference>
<dbReference type="PANTHER" id="PTHR43615">
    <property type="entry name" value="PHOSPHOENOLPYRUVATE SYNTHASE-RELATED"/>
    <property type="match status" value="1"/>
</dbReference>
<dbReference type="RefSeq" id="WP_172353497.1">
    <property type="nucleotide sequence ID" value="NZ_CP053661.1"/>
</dbReference>
<keyword evidence="5" id="KW-1185">Reference proteome</keyword>
<feature type="domain" description="Pyruvate phosphate dikinase AMP/ATP-binding" evidence="3">
    <location>
        <begin position="206"/>
        <end position="260"/>
    </location>
</feature>
<dbReference type="PANTHER" id="PTHR43615:SF1">
    <property type="entry name" value="PPDK_N DOMAIN-CONTAINING PROTEIN"/>
    <property type="match status" value="1"/>
</dbReference>
<proteinExistence type="predicted"/>
<dbReference type="EMBL" id="CP053661">
    <property type="protein sequence ID" value="QKD81080.1"/>
    <property type="molecule type" value="Genomic_DNA"/>
</dbReference>
<dbReference type="Pfam" id="PF01326">
    <property type="entry name" value="PPDK_N"/>
    <property type="match status" value="2"/>
</dbReference>
<dbReference type="AlphaFoldDB" id="A0A6M8B999"/>
<protein>
    <submittedName>
        <fullName evidence="4">Phosphoenolpyruvate synthase</fullName>
    </submittedName>
</protein>
<dbReference type="InterPro" id="IPR013815">
    <property type="entry name" value="ATP_grasp_subdomain_1"/>
</dbReference>
<dbReference type="Gene3D" id="3.30.470.20">
    <property type="entry name" value="ATP-grasp fold, B domain"/>
    <property type="match status" value="2"/>
</dbReference>
<keyword evidence="4" id="KW-0670">Pyruvate</keyword>
<dbReference type="SUPFAM" id="SSF56059">
    <property type="entry name" value="Glutathione synthetase ATP-binding domain-like"/>
    <property type="match status" value="1"/>
</dbReference>
<dbReference type="InterPro" id="IPR051549">
    <property type="entry name" value="PEP_Utilizing_Enz"/>
</dbReference>
<sequence length="852" mass="93557">MSFILFSADPDLPPDQLGGKARSLYDLQHSATGEFPIPDWFVVSPEAFTAGQGVALTEAVRAELGAAIARLCPQGELVAVRSSAVEEDGATLSFAGQLESYLFVPPEQVGDRIVQVWQSATSDRLLAYRREHGLTEPPPPPAVLVQRMVSAELAGVAFSANPITHQRGVAVVSAVRGVGETLVSGESDADTWTVNRGGEILSAQPQDPANPVLTLAQVRDIAQLARCAERHFACPQDIEWAIAQGRLYLLQSRPITTLRGQPDPDSRLVIWDNSNIAESYGGITTPLTFSFARRAYEAVYREFCRMMGVAEGAIAQQDSTFRCLLGLVQGRIYYNLLNWYRVLALLPGFQVNRRFMEQMMGVKEELPADVLATLQQATAQDKIRDSLRLVKTLLGLVKNYLTLPDQIRRFYARLDAALSLPAASLDTRSAEELVAHYYDLERQLLTRWDAPLVNDFFAMIFYGVLRKLTAAWCGDAAGTLQNDLISGEGGMISAEPARRIQQMAHTAAQSPALVELLQRGSLWDIRAKLSAFPAFQAQYEDYLAKFGDRCLEELKLESPTLQDDPLMLLRSVGSLAAVRGQASGGMEGGMEPIAPVPQPSLRHRAEAQVQQSLRAAPLRRFLFNWVLQNARARVRDRENLRFERTRVFGRVRRIAVELGRRFYAEGWLDDPRDVFYLELEELLGKLDGTATCHDLKGLVHVRRAEFDRYRELPPPGDRLQLPTPQPASSQMPQNASTLQGLGCCPGRVRAPVQVITDPKTAVLKPGSILVAERTDPGWIMLFPAAAGVLVERGSLLSHAAIVAREMGIPAIVSIPGVTTALQTGDWVEMDGSTGTILRASTVEASQEGAGVC</sequence>
<dbReference type="GO" id="GO:0005524">
    <property type="term" value="F:ATP binding"/>
    <property type="evidence" value="ECO:0007669"/>
    <property type="project" value="InterPro"/>
</dbReference>
<evidence type="ECO:0000256" key="1">
    <source>
        <dbReference type="SAM" id="MobiDB-lite"/>
    </source>
</evidence>
<feature type="domain" description="Pyruvate phosphate dikinase AMP/ATP-binding" evidence="3">
    <location>
        <begin position="56"/>
        <end position="196"/>
    </location>
</feature>
<dbReference type="InterPro" id="IPR008279">
    <property type="entry name" value="PEP-util_enz_mobile_dom"/>
</dbReference>
<evidence type="ECO:0000259" key="3">
    <source>
        <dbReference type="Pfam" id="PF01326"/>
    </source>
</evidence>
<organism evidence="4 5">
    <name type="scientific">Thermoleptolyngbya sichuanensis A183</name>
    <dbReference type="NCBI Taxonomy" id="2737172"/>
    <lineage>
        <taxon>Bacteria</taxon>
        <taxon>Bacillati</taxon>
        <taxon>Cyanobacteriota</taxon>
        <taxon>Cyanophyceae</taxon>
        <taxon>Oculatellales</taxon>
        <taxon>Oculatellaceae</taxon>
        <taxon>Thermoleptolyngbya</taxon>
        <taxon>Thermoleptolyngbya sichuanensis</taxon>
    </lineage>
</organism>
<evidence type="ECO:0000313" key="5">
    <source>
        <dbReference type="Proteomes" id="UP000505210"/>
    </source>
</evidence>
<feature type="compositionally biased region" description="Polar residues" evidence="1">
    <location>
        <begin position="726"/>
        <end position="735"/>
    </location>
</feature>
<reference evidence="4 5" key="1">
    <citation type="submission" date="2020-05" db="EMBL/GenBank/DDBJ databases">
        <title>Complete genome sequence of of a novel Thermoleptolyngbya strain isolated from hot springs of Ganzi, Sichuan China.</title>
        <authorList>
            <person name="Tang J."/>
            <person name="Daroch M."/>
            <person name="Li L."/>
            <person name="Waleron K."/>
            <person name="Waleron M."/>
            <person name="Waleron M."/>
        </authorList>
    </citation>
    <scope>NUCLEOTIDE SEQUENCE [LARGE SCALE GENOMIC DNA]</scope>
    <source>
        <strain evidence="4 5">PKUAC-SCTA183</strain>
    </source>
</reference>
<name>A0A6M8B999_9CYAN</name>
<accession>A0A6M8B999</accession>
<dbReference type="InterPro" id="IPR002192">
    <property type="entry name" value="PPDK_AMP/ATP-bd"/>
</dbReference>
<dbReference type="Pfam" id="PF00391">
    <property type="entry name" value="PEP-utilizers"/>
    <property type="match status" value="1"/>
</dbReference>
<gene>
    <name evidence="4" type="ORF">HPC62_01840</name>
</gene>
<evidence type="ECO:0000313" key="4">
    <source>
        <dbReference type="EMBL" id="QKD81080.1"/>
    </source>
</evidence>